<reference evidence="1" key="1">
    <citation type="journal article" date="2013" name="Genetics">
        <title>The draft genome and transcriptome of Panagrellus redivivus are shaped by the harsh demands of a free-living lifestyle.</title>
        <authorList>
            <person name="Srinivasan J."/>
            <person name="Dillman A.R."/>
            <person name="Macchietto M.G."/>
            <person name="Heikkinen L."/>
            <person name="Lakso M."/>
            <person name="Fracchia K.M."/>
            <person name="Antoshechkin I."/>
            <person name="Mortazavi A."/>
            <person name="Wong G."/>
            <person name="Sternberg P.W."/>
        </authorList>
    </citation>
    <scope>NUCLEOTIDE SEQUENCE [LARGE SCALE GENOMIC DNA]</scope>
    <source>
        <strain evidence="1">MT8872</strain>
    </source>
</reference>
<evidence type="ECO:0000313" key="2">
    <source>
        <dbReference type="WBParaSite" id="Pan_g10772.t1"/>
    </source>
</evidence>
<reference evidence="2" key="2">
    <citation type="submission" date="2020-10" db="UniProtKB">
        <authorList>
            <consortium name="WormBaseParasite"/>
        </authorList>
    </citation>
    <scope>IDENTIFICATION</scope>
</reference>
<evidence type="ECO:0000313" key="1">
    <source>
        <dbReference type="Proteomes" id="UP000492821"/>
    </source>
</evidence>
<dbReference type="WBParaSite" id="Pan_g10772.t1">
    <property type="protein sequence ID" value="Pan_g10772.t1"/>
    <property type="gene ID" value="Pan_g10772"/>
</dbReference>
<organism evidence="1 2">
    <name type="scientific">Panagrellus redivivus</name>
    <name type="common">Microworm</name>
    <dbReference type="NCBI Taxonomy" id="6233"/>
    <lineage>
        <taxon>Eukaryota</taxon>
        <taxon>Metazoa</taxon>
        <taxon>Ecdysozoa</taxon>
        <taxon>Nematoda</taxon>
        <taxon>Chromadorea</taxon>
        <taxon>Rhabditida</taxon>
        <taxon>Tylenchina</taxon>
        <taxon>Panagrolaimomorpha</taxon>
        <taxon>Panagrolaimoidea</taxon>
        <taxon>Panagrolaimidae</taxon>
        <taxon>Panagrellus</taxon>
    </lineage>
</organism>
<keyword evidence="1" id="KW-1185">Reference proteome</keyword>
<sequence length="73" mass="8313">MINHKKQSQKVLEEVSVEDQQEQRWGQQGRGIEEDAVVAKEKKSFLLPHPGGHCPSLIVTIIVIKRLLRMVTP</sequence>
<dbReference type="Proteomes" id="UP000492821">
    <property type="component" value="Unassembled WGS sequence"/>
</dbReference>
<protein>
    <submittedName>
        <fullName evidence="2">CTNNB1 binding N-teminal domain-containing protein</fullName>
    </submittedName>
</protein>
<accession>A0A7E4UN87</accession>
<dbReference type="AlphaFoldDB" id="A0A7E4UN87"/>
<name>A0A7E4UN87_PANRE</name>
<proteinExistence type="predicted"/>